<keyword evidence="2" id="KW-1133">Transmembrane helix</keyword>
<accession>A0AAX2J7S3</accession>
<feature type="transmembrane region" description="Helical" evidence="2">
    <location>
        <begin position="9"/>
        <end position="30"/>
    </location>
</feature>
<keyword evidence="2" id="KW-0812">Transmembrane</keyword>
<keyword evidence="1" id="KW-0175">Coiled coil</keyword>
<keyword evidence="2" id="KW-0472">Membrane</keyword>
<evidence type="ECO:0000313" key="4">
    <source>
        <dbReference type="Proteomes" id="UP000249008"/>
    </source>
</evidence>
<dbReference type="KEGG" id="ful:C4N20_10980"/>
<dbReference type="RefSeq" id="WP_005976311.1">
    <property type="nucleotide sequence ID" value="NZ_CABKNW010000001.1"/>
</dbReference>
<evidence type="ECO:0000313" key="3">
    <source>
        <dbReference type="EMBL" id="SQJ00472.1"/>
    </source>
</evidence>
<dbReference type="Proteomes" id="UP000249008">
    <property type="component" value="Chromosome 1"/>
</dbReference>
<proteinExistence type="predicted"/>
<gene>
    <name evidence="3" type="ORF">NCTC12112_00752</name>
</gene>
<sequence>MKNNEKNIFIIRIFLIFIAIGILIIFNYLIDPFQQYRVPKFYTLANYRENERALNSGLIKNSDYDSVIIGSSMTRNFDTNYLNELLGWKSLKLTMSSASQKDIEKTLGFVNKNRKINNILLGIDIITFFQNANSERVAFPEYMYDKNSLKNNIKYLWNLTVLKESMKIIKMNFLDKKSIEKTFPLGYRYIYSKEEVLKNQKGEILNHNYSLNNPDKNIIKNMENNYKENLKKILEENKDKKIVVFFPPYSILYYDELIINNQIKEYIFFKKYLIMELLKYKNVEIFDFQDIKKIIFNLDNYGDKMHFSPEISQKLLEFISLNQEKINNEKEMNEKIKSLIEESKNIEGNI</sequence>
<evidence type="ECO:0000256" key="2">
    <source>
        <dbReference type="SAM" id="Phobius"/>
    </source>
</evidence>
<evidence type="ECO:0000256" key="1">
    <source>
        <dbReference type="SAM" id="Coils"/>
    </source>
</evidence>
<reference evidence="3 4" key="1">
    <citation type="submission" date="2018-06" db="EMBL/GenBank/DDBJ databases">
        <authorList>
            <consortium name="Pathogen Informatics"/>
            <person name="Doyle S."/>
        </authorList>
    </citation>
    <scope>NUCLEOTIDE SEQUENCE [LARGE SCALE GENOMIC DNA]</scope>
    <source>
        <strain evidence="3 4">NCTC12112</strain>
    </source>
</reference>
<name>A0AAX2J7S3_9FUSO</name>
<dbReference type="GeneID" id="78455338"/>
<dbReference type="AlphaFoldDB" id="A0AAX2J7S3"/>
<evidence type="ECO:0008006" key="5">
    <source>
        <dbReference type="Google" id="ProtNLM"/>
    </source>
</evidence>
<protein>
    <recommendedName>
        <fullName evidence="5">SGNH/GDSL hydrolase family protein</fullName>
    </recommendedName>
</protein>
<dbReference type="EMBL" id="LS483487">
    <property type="protein sequence ID" value="SQJ00472.1"/>
    <property type="molecule type" value="Genomic_DNA"/>
</dbReference>
<organism evidence="3 4">
    <name type="scientific">Fusobacterium ulcerans</name>
    <dbReference type="NCBI Taxonomy" id="861"/>
    <lineage>
        <taxon>Bacteria</taxon>
        <taxon>Fusobacteriati</taxon>
        <taxon>Fusobacteriota</taxon>
        <taxon>Fusobacteriia</taxon>
        <taxon>Fusobacteriales</taxon>
        <taxon>Fusobacteriaceae</taxon>
        <taxon>Fusobacterium</taxon>
    </lineage>
</organism>
<dbReference type="SUPFAM" id="SSF52266">
    <property type="entry name" value="SGNH hydrolase"/>
    <property type="match status" value="1"/>
</dbReference>
<feature type="coiled-coil region" evidence="1">
    <location>
        <begin position="322"/>
        <end position="349"/>
    </location>
</feature>